<keyword evidence="2" id="KW-1185">Reference proteome</keyword>
<dbReference type="AlphaFoldDB" id="A0A6A5QG29"/>
<sequence length="214" mass="22601">MPQPISAACATGCFPASAARTRTGPTYASSGASERCGIGGIEDHVGSRDVWRTDVALQAGPGMLQILPEGLTWDSLSAYTCLSKVRHKATSTMRRQHRRTSSMDADLARNNEIKSRGVLGSGITYEVYLENHAPIAVLAGDDAGSRRCRGPGLLVPACAGHLDSGGGGADAATERDATCWTSCSVQYAPARTSYGGTRRSRRRAACRVLETRSV</sequence>
<dbReference type="Proteomes" id="UP000800096">
    <property type="component" value="Unassembled WGS sequence"/>
</dbReference>
<accession>A0A6A5QG29</accession>
<proteinExistence type="predicted"/>
<evidence type="ECO:0000313" key="1">
    <source>
        <dbReference type="EMBL" id="KAF1914505.1"/>
    </source>
</evidence>
<dbReference type="EMBL" id="ML979137">
    <property type="protein sequence ID" value="KAF1914505.1"/>
    <property type="molecule type" value="Genomic_DNA"/>
</dbReference>
<gene>
    <name evidence="1" type="ORF">BDU57DRAFT_530977</name>
</gene>
<organism evidence="1 2">
    <name type="scientific">Ampelomyces quisqualis</name>
    <name type="common">Powdery mildew agent</name>
    <dbReference type="NCBI Taxonomy" id="50730"/>
    <lineage>
        <taxon>Eukaryota</taxon>
        <taxon>Fungi</taxon>
        <taxon>Dikarya</taxon>
        <taxon>Ascomycota</taxon>
        <taxon>Pezizomycotina</taxon>
        <taxon>Dothideomycetes</taxon>
        <taxon>Pleosporomycetidae</taxon>
        <taxon>Pleosporales</taxon>
        <taxon>Pleosporineae</taxon>
        <taxon>Phaeosphaeriaceae</taxon>
        <taxon>Ampelomyces</taxon>
    </lineage>
</organism>
<reference evidence="1" key="1">
    <citation type="journal article" date="2020" name="Stud. Mycol.">
        <title>101 Dothideomycetes genomes: a test case for predicting lifestyles and emergence of pathogens.</title>
        <authorList>
            <person name="Haridas S."/>
            <person name="Albert R."/>
            <person name="Binder M."/>
            <person name="Bloem J."/>
            <person name="Labutti K."/>
            <person name="Salamov A."/>
            <person name="Andreopoulos B."/>
            <person name="Baker S."/>
            <person name="Barry K."/>
            <person name="Bills G."/>
            <person name="Bluhm B."/>
            <person name="Cannon C."/>
            <person name="Castanera R."/>
            <person name="Culley D."/>
            <person name="Daum C."/>
            <person name="Ezra D."/>
            <person name="Gonzalez J."/>
            <person name="Henrissat B."/>
            <person name="Kuo A."/>
            <person name="Liang C."/>
            <person name="Lipzen A."/>
            <person name="Lutzoni F."/>
            <person name="Magnuson J."/>
            <person name="Mondo S."/>
            <person name="Nolan M."/>
            <person name="Ohm R."/>
            <person name="Pangilinan J."/>
            <person name="Park H.-J."/>
            <person name="Ramirez L."/>
            <person name="Alfaro M."/>
            <person name="Sun H."/>
            <person name="Tritt A."/>
            <person name="Yoshinaga Y."/>
            <person name="Zwiers L.-H."/>
            <person name="Turgeon B."/>
            <person name="Goodwin S."/>
            <person name="Spatafora J."/>
            <person name="Crous P."/>
            <person name="Grigoriev I."/>
        </authorList>
    </citation>
    <scope>NUCLEOTIDE SEQUENCE</scope>
    <source>
        <strain evidence="1">HMLAC05119</strain>
    </source>
</reference>
<evidence type="ECO:0000313" key="2">
    <source>
        <dbReference type="Proteomes" id="UP000800096"/>
    </source>
</evidence>
<protein>
    <submittedName>
        <fullName evidence="1">Uncharacterized protein</fullName>
    </submittedName>
</protein>
<name>A0A6A5QG29_AMPQU</name>